<organism evidence="2 3">
    <name type="scientific">Roseburia inulinivorans</name>
    <dbReference type="NCBI Taxonomy" id="360807"/>
    <lineage>
        <taxon>Bacteria</taxon>
        <taxon>Bacillati</taxon>
        <taxon>Bacillota</taxon>
        <taxon>Clostridia</taxon>
        <taxon>Lachnospirales</taxon>
        <taxon>Lachnospiraceae</taxon>
        <taxon>Roseburia</taxon>
    </lineage>
</organism>
<dbReference type="AlphaFoldDB" id="A0A174AH98"/>
<dbReference type="RefSeq" id="WP_055301957.1">
    <property type="nucleotide sequence ID" value="NZ_CYYR01000009.1"/>
</dbReference>
<evidence type="ECO:0000313" key="2">
    <source>
        <dbReference type="EMBL" id="CUN86868.1"/>
    </source>
</evidence>
<keyword evidence="1" id="KW-0812">Transmembrane</keyword>
<protein>
    <recommendedName>
        <fullName evidence="4">Pilus assembly protein</fullName>
    </recommendedName>
</protein>
<gene>
    <name evidence="2" type="ORF">ERS852392_01568</name>
</gene>
<reference evidence="2 3" key="1">
    <citation type="submission" date="2015-09" db="EMBL/GenBank/DDBJ databases">
        <authorList>
            <consortium name="Pathogen Informatics"/>
        </authorList>
    </citation>
    <scope>NUCLEOTIDE SEQUENCE [LARGE SCALE GENOMIC DNA]</scope>
    <source>
        <strain evidence="2 3">2789STDY5608835</strain>
    </source>
</reference>
<keyword evidence="1" id="KW-0472">Membrane</keyword>
<evidence type="ECO:0000256" key="1">
    <source>
        <dbReference type="SAM" id="Phobius"/>
    </source>
</evidence>
<accession>A0A174AH98</accession>
<dbReference type="EMBL" id="CYYR01000009">
    <property type="protein sequence ID" value="CUN86868.1"/>
    <property type="molecule type" value="Genomic_DNA"/>
</dbReference>
<feature type="transmembrane region" description="Helical" evidence="1">
    <location>
        <begin position="21"/>
        <end position="44"/>
    </location>
</feature>
<sequence>MKNFPSQLKRIKKKIQTEEQGMIVVEATISFMIFLMVVIAIIYLTNIFIVHNKVQFAINSTAHQLSGYSYLYQTLGVRKAEQCVKADGSKYTKPIDQTAGQVIDTMKKIQTFWSDANTTAEMFQDIEVSGENLSSIYEQADKTLQSGTSTVESTKKTVEDVASLCKDPKSLLTGMIYMGASAGSYAIKSAGAMAAADVLTGNYIEGSGMNADAWLRAHGVVNGYEGLDFSGSTMFCDTEKRMIDIVVSYDIELKFISFILPEDTIHVIQRVSVPAWLDGDGVTYIP</sequence>
<evidence type="ECO:0000313" key="3">
    <source>
        <dbReference type="Proteomes" id="UP000095395"/>
    </source>
</evidence>
<evidence type="ECO:0008006" key="4">
    <source>
        <dbReference type="Google" id="ProtNLM"/>
    </source>
</evidence>
<proteinExistence type="predicted"/>
<keyword evidence="1" id="KW-1133">Transmembrane helix</keyword>
<name>A0A174AH98_9FIRM</name>
<dbReference type="Proteomes" id="UP000095395">
    <property type="component" value="Unassembled WGS sequence"/>
</dbReference>